<feature type="domain" description="TTI1 C-terminal TPR" evidence="3">
    <location>
        <begin position="768"/>
        <end position="963"/>
    </location>
</feature>
<dbReference type="PANTHER" id="PTHR18460">
    <property type="entry name" value="TEL2 INTERACTING PROTEIN 1 TTI1 FAMILY MEMBER"/>
    <property type="match status" value="1"/>
</dbReference>
<dbReference type="GO" id="GO:0005737">
    <property type="term" value="C:cytoplasm"/>
    <property type="evidence" value="ECO:0007669"/>
    <property type="project" value="TreeGrafter"/>
</dbReference>
<evidence type="ECO:0000259" key="3">
    <source>
        <dbReference type="Pfam" id="PF24181"/>
    </source>
</evidence>
<gene>
    <name evidence="4" type="ORF">NAEGRDRAFT_57589</name>
</gene>
<dbReference type="Pfam" id="PF24173">
    <property type="entry name" value="TPR_TTI1_N"/>
    <property type="match status" value="1"/>
</dbReference>
<dbReference type="GeneID" id="8851403"/>
<dbReference type="EMBL" id="GG738859">
    <property type="protein sequence ID" value="EFC46232.1"/>
    <property type="molecule type" value="Genomic_DNA"/>
</dbReference>
<evidence type="ECO:0000256" key="1">
    <source>
        <dbReference type="SAM" id="MobiDB-lite"/>
    </source>
</evidence>
<feature type="compositionally biased region" description="Basic and acidic residues" evidence="1">
    <location>
        <begin position="999"/>
        <end position="1010"/>
    </location>
</feature>
<dbReference type="KEGG" id="ngr:NAEGRDRAFT_57589"/>
<dbReference type="RefSeq" id="XP_002678976.1">
    <property type="nucleotide sequence ID" value="XM_002678930.1"/>
</dbReference>
<dbReference type="Proteomes" id="UP000006671">
    <property type="component" value="Unassembled WGS sequence"/>
</dbReference>
<organism evidence="5">
    <name type="scientific">Naegleria gruberi</name>
    <name type="common">Amoeba</name>
    <dbReference type="NCBI Taxonomy" id="5762"/>
    <lineage>
        <taxon>Eukaryota</taxon>
        <taxon>Discoba</taxon>
        <taxon>Heterolobosea</taxon>
        <taxon>Tetramitia</taxon>
        <taxon>Eutetramitia</taxon>
        <taxon>Vahlkampfiidae</taxon>
        <taxon>Naegleria</taxon>
    </lineage>
</organism>
<dbReference type="VEuPathDB" id="AmoebaDB:NAEGRDRAFT_57589"/>
<dbReference type="AlphaFoldDB" id="D2VA23"/>
<accession>D2VA23</accession>
<dbReference type="InterPro" id="IPR052587">
    <property type="entry name" value="TELO2-interacting_protein_1"/>
</dbReference>
<proteinExistence type="predicted"/>
<dbReference type="STRING" id="5762.D2VA23"/>
<evidence type="ECO:0000313" key="4">
    <source>
        <dbReference type="EMBL" id="EFC46232.1"/>
    </source>
</evidence>
<feature type="region of interest" description="Disordered" evidence="1">
    <location>
        <begin position="984"/>
        <end position="1010"/>
    </location>
</feature>
<dbReference type="Pfam" id="PF24176">
    <property type="entry name" value="TPR_TTI1_2nd"/>
    <property type="match status" value="1"/>
</dbReference>
<feature type="domain" description="TTI1 N-terminal TPR" evidence="2">
    <location>
        <begin position="12"/>
        <end position="383"/>
    </location>
</feature>
<dbReference type="PANTHER" id="PTHR18460:SF3">
    <property type="entry name" value="TELO2-INTERACTING PROTEIN 1 HOMOLOG"/>
    <property type="match status" value="1"/>
</dbReference>
<dbReference type="InterPro" id="IPR057567">
    <property type="entry name" value="TPR_TTI1_C"/>
</dbReference>
<evidence type="ECO:0000259" key="2">
    <source>
        <dbReference type="Pfam" id="PF24173"/>
    </source>
</evidence>
<feature type="compositionally biased region" description="Acidic residues" evidence="1">
    <location>
        <begin position="989"/>
        <end position="998"/>
    </location>
</feature>
<name>D2VA23_NAEGR</name>
<evidence type="ECO:0000313" key="5">
    <source>
        <dbReference type="Proteomes" id="UP000006671"/>
    </source>
</evidence>
<dbReference type="eggNOG" id="KOG4524">
    <property type="taxonomic scope" value="Eukaryota"/>
</dbReference>
<dbReference type="Pfam" id="PF24181">
    <property type="entry name" value="TPR_TTI1_C"/>
    <property type="match status" value="1"/>
</dbReference>
<dbReference type="InParanoid" id="D2VA23"/>
<reference evidence="4 5" key="1">
    <citation type="journal article" date="2010" name="Cell">
        <title>The genome of Naegleria gruberi illuminates early eukaryotic versatility.</title>
        <authorList>
            <person name="Fritz-Laylin L.K."/>
            <person name="Prochnik S.E."/>
            <person name="Ginger M.L."/>
            <person name="Dacks J.B."/>
            <person name="Carpenter M.L."/>
            <person name="Field M.C."/>
            <person name="Kuo A."/>
            <person name="Paredez A."/>
            <person name="Chapman J."/>
            <person name="Pham J."/>
            <person name="Shu S."/>
            <person name="Neupane R."/>
            <person name="Cipriano M."/>
            <person name="Mancuso J."/>
            <person name="Tu H."/>
            <person name="Salamov A."/>
            <person name="Lindquist E."/>
            <person name="Shapiro H."/>
            <person name="Lucas S."/>
            <person name="Grigoriev I.V."/>
            <person name="Cande W.Z."/>
            <person name="Fulton C."/>
            <person name="Rokhsar D.S."/>
            <person name="Dawson S.C."/>
        </authorList>
    </citation>
    <scope>NUCLEOTIDE SEQUENCE [LARGE SCALE GENOMIC DNA]</scope>
    <source>
        <strain evidence="4 5">NEG-M</strain>
    </source>
</reference>
<dbReference type="Pfam" id="PF21547">
    <property type="entry name" value="TTI1"/>
    <property type="match status" value="1"/>
</dbReference>
<dbReference type="InterPro" id="IPR057566">
    <property type="entry name" value="TPR_TTI1_N"/>
</dbReference>
<protein>
    <submittedName>
        <fullName evidence="4">Uncharacterized protein</fullName>
    </submittedName>
</protein>
<sequence length="1010" mass="116075">MDKEVINLFREQIKPLCSELASLLQQISYPLSVSITKSLINNITKLKELIDNSTNDMDVFLDYITFPLLLILEKDYIFRRKQYTANGIPVRILENTLDCLASCFEKVNSMDQLEKFIALYQSLFIIHVTYPDDVNTSGSTELFTSTSVGSGEELKTSIINSFRKLINSKWNHYSSQNGSLFTLHTTSLFVSKILDVTTKERNRELVELSVRTICDLLQVTKIAISHKDPSEFSNIIDGIFPGLISQVCKLIIQPPYISTKVQCAAFELFSLITCMNCADSINIAPNSTEIGNIMEGGSVTIETLSNAVFSIDEKNKNNGKFEKFEPFLKKVFSMEVYSLYGSSVSIDDVTEIQQCILDKCSIILAECNQTLNSCSSCLVECLLAGGRKIELAEFSNDSQDSFIQLVKSIPNICKTTTNERQKVSTYNLFHNYLDFILQTENGIEFVFSEQIMHELLLSLMISLQMDRYNPITEENEYPKKSFQHFVDDRMIQVVYNICKLIGKQLGEKSTTYIDYLLNLSVTAKSAEHSYKNEAILIVNCILEGILQRDTTTEESKLKSCINSLVDNISERLNENSSESVETNCLLLETISIVCRFIERKEEERDMFLLKILYPILNQLGYSSIHITQSCFKTIANISFFFYPNNNFTPRENVMNILVSNFDYMIDDIRYRLKYLSVYPHIPRVLNTLFEFNVMGKRFEEKSNATQYINTVTIVEDCIQSVFNAIDQQTFEKSYSKSAFSTLFSVLGNIIKTINILKIEREKLDISGKKELSEKEIETVKSILQKLQHFMNSSQNTLITSVSFLSIIENAINMFQNSNIRDFDDSTTGNKILPSLHILWPMLMTHLVQKRTAIPLKQRTIELLKVMAVKFDDFLFGRLMSDLTPYLIRTLKELHSQFVTKYKREPSKLDYFRTEAEFKYLKSILQFYFTVLDTSDYFKEHVKQAELQSVSETLKSLYLSEDIPSDFLSLSERIVYMLSLEPLERPEPEVQPEDNEVLIEDAKYDSKDDVE</sequence>
<dbReference type="InterPro" id="IPR049362">
    <property type="entry name" value="TTI1_rpt"/>
</dbReference>
<keyword evidence="5" id="KW-1185">Reference proteome</keyword>
<dbReference type="SUPFAM" id="SSF48371">
    <property type="entry name" value="ARM repeat"/>
    <property type="match status" value="1"/>
</dbReference>
<dbReference type="InterPro" id="IPR016024">
    <property type="entry name" value="ARM-type_fold"/>
</dbReference>
<dbReference type="OrthoDB" id="49511at2759"/>